<organism evidence="1 2">
    <name type="scientific">Nonomuraea solani</name>
    <dbReference type="NCBI Taxonomy" id="1144553"/>
    <lineage>
        <taxon>Bacteria</taxon>
        <taxon>Bacillati</taxon>
        <taxon>Actinomycetota</taxon>
        <taxon>Actinomycetes</taxon>
        <taxon>Streptosporangiales</taxon>
        <taxon>Streptosporangiaceae</taxon>
        <taxon>Nonomuraea</taxon>
    </lineage>
</organism>
<name>A0A1H6F364_9ACTN</name>
<keyword evidence="2" id="KW-1185">Reference proteome</keyword>
<dbReference type="AlphaFoldDB" id="A0A1H6F364"/>
<gene>
    <name evidence="1" type="ORF">SAMN05444920_14135</name>
</gene>
<sequence>MSVRIDDLNGIAELPEDSLEDVVGGKPKMQGPDCMWVASSLGGGKSDPIDIRTSGT</sequence>
<evidence type="ECO:0000313" key="1">
    <source>
        <dbReference type="EMBL" id="SEH03669.1"/>
    </source>
</evidence>
<reference evidence="1 2" key="1">
    <citation type="submission" date="2016-10" db="EMBL/GenBank/DDBJ databases">
        <authorList>
            <person name="de Groot N.N."/>
        </authorList>
    </citation>
    <scope>NUCLEOTIDE SEQUENCE [LARGE SCALE GENOMIC DNA]</scope>
    <source>
        <strain evidence="1 2">CGMCC 4.7037</strain>
    </source>
</reference>
<protein>
    <submittedName>
        <fullName evidence="1">Uncharacterized protein</fullName>
    </submittedName>
</protein>
<dbReference type="OrthoDB" id="3542329at2"/>
<evidence type="ECO:0000313" key="2">
    <source>
        <dbReference type="Proteomes" id="UP000236732"/>
    </source>
</evidence>
<proteinExistence type="predicted"/>
<dbReference type="EMBL" id="FNVT01000041">
    <property type="protein sequence ID" value="SEH03669.1"/>
    <property type="molecule type" value="Genomic_DNA"/>
</dbReference>
<dbReference type="RefSeq" id="WP_160150773.1">
    <property type="nucleotide sequence ID" value="NZ_FNVT01000041.1"/>
</dbReference>
<accession>A0A1H6F364</accession>
<dbReference type="Proteomes" id="UP000236732">
    <property type="component" value="Unassembled WGS sequence"/>
</dbReference>